<dbReference type="SUPFAM" id="SSF57362">
    <property type="entry name" value="BPTI-like"/>
    <property type="match status" value="1"/>
</dbReference>
<comment type="caution">
    <text evidence="3">The sequence shown here is derived from an EMBL/GenBank/DDBJ whole genome shotgun (WGS) entry which is preliminary data.</text>
</comment>
<dbReference type="PRINTS" id="PR00759">
    <property type="entry name" value="BASICPTASE"/>
</dbReference>
<keyword evidence="4" id="KW-1185">Reference proteome</keyword>
<dbReference type="Gene3D" id="4.10.410.10">
    <property type="entry name" value="Pancreatic trypsin inhibitor Kunitz domain"/>
    <property type="match status" value="1"/>
</dbReference>
<dbReference type="InterPro" id="IPR036880">
    <property type="entry name" value="Kunitz_BPTI_sf"/>
</dbReference>
<accession>A0A8S3UW38</accession>
<dbReference type="GO" id="GO:0004867">
    <property type="term" value="F:serine-type endopeptidase inhibitor activity"/>
    <property type="evidence" value="ECO:0007669"/>
    <property type="project" value="InterPro"/>
</dbReference>
<feature type="region of interest" description="Disordered" evidence="1">
    <location>
        <begin position="190"/>
        <end position="242"/>
    </location>
</feature>
<evidence type="ECO:0000313" key="3">
    <source>
        <dbReference type="EMBL" id="CAG2249424.1"/>
    </source>
</evidence>
<evidence type="ECO:0000256" key="1">
    <source>
        <dbReference type="SAM" id="MobiDB-lite"/>
    </source>
</evidence>
<dbReference type="Proteomes" id="UP000683360">
    <property type="component" value="Unassembled WGS sequence"/>
</dbReference>
<proteinExistence type="predicted"/>
<feature type="domain" description="BPTI/Kunitz inhibitor" evidence="2">
    <location>
        <begin position="66"/>
        <end position="122"/>
    </location>
</feature>
<protein>
    <submittedName>
        <fullName evidence="3">TFPI</fullName>
    </submittedName>
</protein>
<feature type="compositionally biased region" description="Basic and acidic residues" evidence="1">
    <location>
        <begin position="190"/>
        <end position="212"/>
    </location>
</feature>
<gene>
    <name evidence="3" type="ORF">MEDL_61052</name>
</gene>
<name>A0A8S3UW38_MYTED</name>
<organism evidence="3 4">
    <name type="scientific">Mytilus edulis</name>
    <name type="common">Blue mussel</name>
    <dbReference type="NCBI Taxonomy" id="6550"/>
    <lineage>
        <taxon>Eukaryota</taxon>
        <taxon>Metazoa</taxon>
        <taxon>Spiralia</taxon>
        <taxon>Lophotrochozoa</taxon>
        <taxon>Mollusca</taxon>
        <taxon>Bivalvia</taxon>
        <taxon>Autobranchia</taxon>
        <taxon>Pteriomorphia</taxon>
        <taxon>Mytilida</taxon>
        <taxon>Mytiloidea</taxon>
        <taxon>Mytilidae</taxon>
        <taxon>Mytilinae</taxon>
        <taxon>Mytilus</taxon>
    </lineage>
</organism>
<sequence>MKAVVLTFQYKNLQKKGPFDMFWVLDIQSTEQIFPYRKMKLAIAVLLMVVSVCLADDTHQGNPCECGLKSSEGRCCKHGHCYASKGYFYYDFKSGKCRPLHYKGCGGNANKFYSKKACTQTCRKERGNVCEECPPPSYYHSSHCGCLRKGQCKCKPGFYCCPVMCGYADLCITVTHAGNQYKKNVLRVREKEKEKEKGKGKGNMEKATKVDVKAMASKVTDTENKATAKPVESMATMKNVDE</sequence>
<dbReference type="AlphaFoldDB" id="A0A8S3UW38"/>
<evidence type="ECO:0000313" key="4">
    <source>
        <dbReference type="Proteomes" id="UP000683360"/>
    </source>
</evidence>
<dbReference type="EMBL" id="CAJPWZ010002969">
    <property type="protein sequence ID" value="CAG2249424.1"/>
    <property type="molecule type" value="Genomic_DNA"/>
</dbReference>
<dbReference type="OrthoDB" id="6129358at2759"/>
<dbReference type="InterPro" id="IPR002223">
    <property type="entry name" value="Kunitz_BPTI"/>
</dbReference>
<dbReference type="SMART" id="SM00131">
    <property type="entry name" value="KU"/>
    <property type="match status" value="1"/>
</dbReference>
<reference evidence="3" key="1">
    <citation type="submission" date="2021-03" db="EMBL/GenBank/DDBJ databases">
        <authorList>
            <person name="Bekaert M."/>
        </authorList>
    </citation>
    <scope>NUCLEOTIDE SEQUENCE</scope>
</reference>
<dbReference type="PROSITE" id="PS50279">
    <property type="entry name" value="BPTI_KUNITZ_2"/>
    <property type="match status" value="1"/>
</dbReference>
<dbReference type="Pfam" id="PF00014">
    <property type="entry name" value="Kunitz_BPTI"/>
    <property type="match status" value="1"/>
</dbReference>
<evidence type="ECO:0000259" key="2">
    <source>
        <dbReference type="PROSITE" id="PS50279"/>
    </source>
</evidence>